<accession>G9ZS46</accession>
<feature type="non-terminal residue" evidence="1">
    <location>
        <position position="1"/>
    </location>
</feature>
<dbReference type="AlphaFoldDB" id="G9ZS46"/>
<organism evidence="1 2">
    <name type="scientific">Lentilactobacillus parafarraginis F0439</name>
    <dbReference type="NCBI Taxonomy" id="797515"/>
    <lineage>
        <taxon>Bacteria</taxon>
        <taxon>Bacillati</taxon>
        <taxon>Bacillota</taxon>
        <taxon>Bacilli</taxon>
        <taxon>Lactobacillales</taxon>
        <taxon>Lactobacillaceae</taxon>
        <taxon>Lentilactobacillus</taxon>
    </lineage>
</organism>
<gene>
    <name evidence="1" type="ORF">HMPREF9103_02564</name>
</gene>
<evidence type="ECO:0000313" key="1">
    <source>
        <dbReference type="EMBL" id="EHL96016.1"/>
    </source>
</evidence>
<comment type="caution">
    <text evidence="1">The sequence shown here is derived from an EMBL/GenBank/DDBJ whole genome shotgun (WGS) entry which is preliminary data.</text>
</comment>
<dbReference type="HOGENOM" id="CLU_3161694_0_0_9"/>
<protein>
    <submittedName>
        <fullName evidence="1">Uncharacterized protein</fullName>
    </submittedName>
</protein>
<keyword evidence="2" id="KW-1185">Reference proteome</keyword>
<name>G9ZS46_9LACO</name>
<reference evidence="1 2" key="1">
    <citation type="submission" date="2011-09" db="EMBL/GenBank/DDBJ databases">
        <authorList>
            <person name="Weinstock G."/>
            <person name="Sodergren E."/>
            <person name="Clifton S."/>
            <person name="Fulton L."/>
            <person name="Fulton B."/>
            <person name="Courtney L."/>
            <person name="Fronick C."/>
            <person name="Harrison M."/>
            <person name="Strong C."/>
            <person name="Farmer C."/>
            <person name="Delahaunty K."/>
            <person name="Markovic C."/>
            <person name="Hall O."/>
            <person name="Minx P."/>
            <person name="Tomlinson C."/>
            <person name="Mitreva M."/>
            <person name="Hou S."/>
            <person name="Chen J."/>
            <person name="Wollam A."/>
            <person name="Pepin K.H."/>
            <person name="Johnson M."/>
            <person name="Bhonagiri V."/>
            <person name="Zhang X."/>
            <person name="Suruliraj S."/>
            <person name="Warren W."/>
            <person name="Chinwalla A."/>
            <person name="Mardis E.R."/>
            <person name="Wilson R.K."/>
        </authorList>
    </citation>
    <scope>NUCLEOTIDE SEQUENCE [LARGE SCALE GENOMIC DNA]</scope>
    <source>
        <strain evidence="1 2">F0439</strain>
    </source>
</reference>
<proteinExistence type="predicted"/>
<dbReference type="Proteomes" id="UP000004625">
    <property type="component" value="Unassembled WGS sequence"/>
</dbReference>
<sequence>FRQYNSRIKNKEVETIDTFVLTSLSVPKLAMIVHHQKLIRPGADIQT</sequence>
<evidence type="ECO:0000313" key="2">
    <source>
        <dbReference type="Proteomes" id="UP000004625"/>
    </source>
</evidence>
<dbReference type="EMBL" id="AGEY01000194">
    <property type="protein sequence ID" value="EHL96016.1"/>
    <property type="molecule type" value="Genomic_DNA"/>
</dbReference>